<comment type="caution">
    <text evidence="3">The sequence shown here is derived from an EMBL/GenBank/DDBJ whole genome shotgun (WGS) entry which is preliminary data.</text>
</comment>
<evidence type="ECO:0000256" key="1">
    <source>
        <dbReference type="SAM" id="MobiDB-lite"/>
    </source>
</evidence>
<feature type="transmembrane region" description="Helical" evidence="2">
    <location>
        <begin position="482"/>
        <end position="502"/>
    </location>
</feature>
<keyword evidence="2" id="KW-0472">Membrane</keyword>
<feature type="region of interest" description="Disordered" evidence="1">
    <location>
        <begin position="417"/>
        <end position="437"/>
    </location>
</feature>
<dbReference type="InterPro" id="IPR007246">
    <property type="entry name" value="Gaa1"/>
</dbReference>
<reference evidence="3" key="1">
    <citation type="journal article" date="2024" name="Gigascience">
        <title>Chromosome-level genome of the poultry shaft louse Menopon gallinae provides insight into the host-switching and adaptive evolution of parasitic lice.</title>
        <authorList>
            <person name="Xu Y."/>
            <person name="Ma L."/>
            <person name="Liu S."/>
            <person name="Liang Y."/>
            <person name="Liu Q."/>
            <person name="He Z."/>
            <person name="Tian L."/>
            <person name="Duan Y."/>
            <person name="Cai W."/>
            <person name="Li H."/>
            <person name="Song F."/>
        </authorList>
    </citation>
    <scope>NUCLEOTIDE SEQUENCE</scope>
    <source>
        <strain evidence="3">Cailab_2023a</strain>
    </source>
</reference>
<keyword evidence="2" id="KW-0812">Transmembrane</keyword>
<organism evidence="3">
    <name type="scientific">Menopon gallinae</name>
    <name type="common">poultry shaft louse</name>
    <dbReference type="NCBI Taxonomy" id="328185"/>
    <lineage>
        <taxon>Eukaryota</taxon>
        <taxon>Metazoa</taxon>
        <taxon>Ecdysozoa</taxon>
        <taxon>Arthropoda</taxon>
        <taxon>Hexapoda</taxon>
        <taxon>Insecta</taxon>
        <taxon>Pterygota</taxon>
        <taxon>Neoptera</taxon>
        <taxon>Paraneoptera</taxon>
        <taxon>Psocodea</taxon>
        <taxon>Troctomorpha</taxon>
        <taxon>Phthiraptera</taxon>
        <taxon>Amblycera</taxon>
        <taxon>Menoponidae</taxon>
        <taxon>Menopon</taxon>
    </lineage>
</organism>
<evidence type="ECO:0000313" key="3">
    <source>
        <dbReference type="EMBL" id="KAL0276933.1"/>
    </source>
</evidence>
<feature type="transmembrane region" description="Helical" evidence="2">
    <location>
        <begin position="616"/>
        <end position="637"/>
    </location>
</feature>
<dbReference type="PANTHER" id="PTHR13304">
    <property type="entry name" value="GLYCOSYLPHOSPHATIDYLINOSITOL ANCHOR ATTACHMENT 1 PROTEIN"/>
    <property type="match status" value="1"/>
</dbReference>
<protein>
    <recommendedName>
        <fullName evidence="4">Glycosylphosphatidylinositol anchor attachment 1 protein</fullName>
    </recommendedName>
</protein>
<feature type="transmembrane region" description="Helical" evidence="2">
    <location>
        <begin position="509"/>
        <end position="528"/>
    </location>
</feature>
<dbReference type="Pfam" id="PF04114">
    <property type="entry name" value="Gaa1"/>
    <property type="match status" value="1"/>
</dbReference>
<dbReference type="PIRSF" id="PIRSF036762">
    <property type="entry name" value="GAA1"/>
    <property type="match status" value="1"/>
</dbReference>
<dbReference type="EMBL" id="JARGDH010000002">
    <property type="protein sequence ID" value="KAL0276933.1"/>
    <property type="molecule type" value="Genomic_DNA"/>
</dbReference>
<dbReference type="EMBL" id="JARGDH010000002">
    <property type="protein sequence ID" value="KAL0276932.1"/>
    <property type="molecule type" value="Genomic_DNA"/>
</dbReference>
<feature type="transmembrane region" description="Helical" evidence="2">
    <location>
        <begin position="534"/>
        <end position="551"/>
    </location>
</feature>
<gene>
    <name evidence="3" type="ORF">PYX00_004390</name>
</gene>
<evidence type="ECO:0008006" key="4">
    <source>
        <dbReference type="Google" id="ProtNLM"/>
    </source>
</evidence>
<feature type="transmembrane region" description="Helical" evidence="2">
    <location>
        <begin position="444"/>
        <end position="462"/>
    </location>
</feature>
<feature type="compositionally biased region" description="Basic and acidic residues" evidence="1">
    <location>
        <begin position="425"/>
        <end position="437"/>
    </location>
</feature>
<name>A0AAW2I5D8_9NEOP</name>
<sequence>MGLLTDPNTGHGKLTKFLTSNGGKIHTFLYLAGVVWFFCLSHRLFNNGTYFSENALLPGLVRGQFDEDMAAKMYYMELNQVMQSYPDSIPYDWLVHKFAEINIEAHFHNFSLEYPFLKNTVYHGKNLYAVLRASRSSSIEGIVVTAPFRTLASAHPDNTASIALMLSLAKFCRKHKYWAKDIVFLIADHEQLGTQAWLEAYHNVKLGSGILKHGTLTTRAGSIQAAVNLELHSPKISHIDVKVEGVNGQLPNLDLFNLVHTLCAKEGIRHTFKNRTNPRKRDSPFDQWVHSTTTMLSMVLTQASCVPNGNHGLYHRFGIEALTLEGYKPPDNYRHQVAGFYQAGRVLEGVLRSLNNLLERFHQSYFFYLLPSNERFVSIGLYMPATCLIGAPLLIRAFIIWLQIYSQIKPKKEDVPEEASAQGDFKPKPKPVEKKPEKRSSFQFVNIGTVLLTAQAFGWLFVKSGVWLSNTGSEALGLESHISIYTGYVIYFIMSITIPCFFKLGATECNLLNIIALLETVTLFVTIAMHNFSLSLILCTVYVPVFVTITINSRRVKKIFYSLLMFLIHPFVLVHVIVLIYTYMTQGKEDLLSKAWAATQHSFIYFNIDNLIYGNWFIDAIFGFLVPSWVLFWNLLISNSR</sequence>
<dbReference type="Gene3D" id="3.40.630.10">
    <property type="entry name" value="Zn peptidases"/>
    <property type="match status" value="1"/>
</dbReference>
<dbReference type="GO" id="GO:0042765">
    <property type="term" value="C:GPI-anchor transamidase complex"/>
    <property type="evidence" value="ECO:0007669"/>
    <property type="project" value="InterPro"/>
</dbReference>
<feature type="transmembrane region" description="Helical" evidence="2">
    <location>
        <begin position="563"/>
        <end position="584"/>
    </location>
</feature>
<evidence type="ECO:0000256" key="2">
    <source>
        <dbReference type="SAM" id="Phobius"/>
    </source>
</evidence>
<dbReference type="PANTHER" id="PTHR13304:SF0">
    <property type="entry name" value="GLYCOSYLPHOSPHATIDYLINOSITOL ANCHOR ATTACHMENT 1 PROTEIN"/>
    <property type="match status" value="1"/>
</dbReference>
<proteinExistence type="predicted"/>
<feature type="transmembrane region" description="Helical" evidence="2">
    <location>
        <begin position="381"/>
        <end position="402"/>
    </location>
</feature>
<keyword evidence="2" id="KW-1133">Transmembrane helix</keyword>
<accession>A0AAW2I5D8</accession>
<dbReference type="GO" id="GO:0016255">
    <property type="term" value="P:attachment of GPI anchor to protein"/>
    <property type="evidence" value="ECO:0007669"/>
    <property type="project" value="TreeGrafter"/>
</dbReference>
<dbReference type="AlphaFoldDB" id="A0AAW2I5D8"/>